<sequence>MGLEELFEAARKKQGATKKERLDAARKRSEDFNKRCEREMEQLKLTPELLQKRCTL</sequence>
<dbReference type="AlphaFoldDB" id="A0A8I1EC80"/>
<protein>
    <submittedName>
        <fullName evidence="1">Uncharacterized protein</fullName>
    </submittedName>
</protein>
<accession>A0A8I1EC80</accession>
<name>A0A8I1EC80_PSEPU</name>
<reference evidence="1" key="1">
    <citation type="submission" date="2020-12" db="EMBL/GenBank/DDBJ databases">
        <title>Enhanced detection system for hospital associated transmission using whole genome sequencing surveillance.</title>
        <authorList>
            <person name="Harrison L.H."/>
            <person name="Van Tyne D."/>
            <person name="Marsh J.W."/>
            <person name="Griffith M.P."/>
            <person name="Snyder D.J."/>
            <person name="Cooper V.S."/>
            <person name="Mustapha M."/>
        </authorList>
    </citation>
    <scope>NUCLEOTIDE SEQUENCE</scope>
    <source>
        <strain evidence="1">PSB00042</strain>
    </source>
</reference>
<dbReference type="EMBL" id="JAEHTE010000001">
    <property type="protein sequence ID" value="MBI6882619.1"/>
    <property type="molecule type" value="Genomic_DNA"/>
</dbReference>
<comment type="caution">
    <text evidence="1">The sequence shown here is derived from an EMBL/GenBank/DDBJ whole genome shotgun (WGS) entry which is preliminary data.</text>
</comment>
<dbReference type="RefSeq" id="WP_198746232.1">
    <property type="nucleotide sequence ID" value="NZ_JAEHTE010000001.1"/>
</dbReference>
<organism evidence="1 2">
    <name type="scientific">Pseudomonas putida</name>
    <name type="common">Arthrobacter siderocapsulatus</name>
    <dbReference type="NCBI Taxonomy" id="303"/>
    <lineage>
        <taxon>Bacteria</taxon>
        <taxon>Pseudomonadati</taxon>
        <taxon>Pseudomonadota</taxon>
        <taxon>Gammaproteobacteria</taxon>
        <taxon>Pseudomonadales</taxon>
        <taxon>Pseudomonadaceae</taxon>
        <taxon>Pseudomonas</taxon>
    </lineage>
</organism>
<dbReference type="Proteomes" id="UP000637061">
    <property type="component" value="Unassembled WGS sequence"/>
</dbReference>
<gene>
    <name evidence="1" type="ORF">JEU22_01730</name>
</gene>
<proteinExistence type="predicted"/>
<evidence type="ECO:0000313" key="1">
    <source>
        <dbReference type="EMBL" id="MBI6882619.1"/>
    </source>
</evidence>
<evidence type="ECO:0000313" key="2">
    <source>
        <dbReference type="Proteomes" id="UP000637061"/>
    </source>
</evidence>